<name>X6MNP9_RETFI</name>
<dbReference type="PANTHER" id="PTHR45655:SF13">
    <property type="entry name" value="SOLUBLE GUANYLATE CYCLASE GCY-32-RELATED"/>
    <property type="match status" value="1"/>
</dbReference>
<keyword evidence="1" id="KW-1133">Transmembrane helix</keyword>
<dbReference type="GO" id="GO:0070482">
    <property type="term" value="P:response to oxygen levels"/>
    <property type="evidence" value="ECO:0007669"/>
    <property type="project" value="TreeGrafter"/>
</dbReference>
<feature type="transmembrane region" description="Helical" evidence="1">
    <location>
        <begin position="68"/>
        <end position="87"/>
    </location>
</feature>
<dbReference type="PROSITE" id="PS50125">
    <property type="entry name" value="GUANYLATE_CYCLASE_2"/>
    <property type="match status" value="1"/>
</dbReference>
<sequence length="601" mass="70169">MILVGIYIGDIFQLTDTLLIHSLLFLSYLWYQFKYLKYRNIAMVIIANILYFIKICFNEDEEDTWKEILYSCLVFNCGILSMIKSFYFTTKQQLRTMADDLSNHAQLRVERKEHTRIMNSLMPAPVTEQILLKGDVPIYRRDVTIGFVYFTFYNKITMEKIKDNSPFVKVLHHLVINFDKEIEQWEFDVVKIEHVGNAYLICGGIMSSDTSFNHAEASYKLYFNSLTYIEKKFRRIVDKVNAKLHVQSELTMGIHTGPVIGTIIGTTRKFFRIFGDTVNTASRVCTTGLEGCIQATQQTYESFDWLVRGDVPMKGKGNICTYIVRGLNEKNENTSLSTSSWIKRHIRHKMTDNANLLEMNFHQFLNSEDTHANPFTLRFPAKMHNQTDNNIFVKLSQLFVSSKLKSSVSLNDNSNHGRFSNNQIKEFNLEEIYQVKLLTTNLCNYSRLQIALWTFNLLLLLNSITIRKHMPHDNSVYNNSSNMVTLPPMPHISSYMVILLSLETIVAFLILLQTYVSHILSHGRQERKLYYRRMIAVYILFWLHVLNVNYVSARTHRFFGRFIANIFYIMSFRVFPFRFFELAISSIILAFFVDGLEPKGF</sequence>
<dbReference type="Proteomes" id="UP000023152">
    <property type="component" value="Unassembled WGS sequence"/>
</dbReference>
<evidence type="ECO:0000259" key="2">
    <source>
        <dbReference type="PROSITE" id="PS50125"/>
    </source>
</evidence>
<keyword evidence="1" id="KW-0472">Membrane</keyword>
<comment type="caution">
    <text evidence="3">The sequence shown here is derived from an EMBL/GenBank/DDBJ whole genome shotgun (WGS) entry which is preliminary data.</text>
</comment>
<accession>X6MNP9</accession>
<dbReference type="SUPFAM" id="SSF55073">
    <property type="entry name" value="Nucleotide cyclase"/>
    <property type="match status" value="1"/>
</dbReference>
<dbReference type="CDD" id="cd07302">
    <property type="entry name" value="CHD"/>
    <property type="match status" value="1"/>
</dbReference>
<dbReference type="GO" id="GO:0004383">
    <property type="term" value="F:guanylate cyclase activity"/>
    <property type="evidence" value="ECO:0007669"/>
    <property type="project" value="TreeGrafter"/>
</dbReference>
<evidence type="ECO:0000256" key="1">
    <source>
        <dbReference type="SAM" id="Phobius"/>
    </source>
</evidence>
<proteinExistence type="predicted"/>
<dbReference type="InterPro" id="IPR029787">
    <property type="entry name" value="Nucleotide_cyclase"/>
</dbReference>
<protein>
    <recommendedName>
        <fullName evidence="2">Guanylate cyclase domain-containing protein</fullName>
    </recommendedName>
</protein>
<dbReference type="AlphaFoldDB" id="X6MNP9"/>
<dbReference type="EMBL" id="ASPP01019101">
    <property type="protein sequence ID" value="ETO15464.1"/>
    <property type="molecule type" value="Genomic_DNA"/>
</dbReference>
<feature type="transmembrane region" description="Helical" evidence="1">
    <location>
        <begin position="533"/>
        <end position="552"/>
    </location>
</feature>
<evidence type="ECO:0000313" key="4">
    <source>
        <dbReference type="Proteomes" id="UP000023152"/>
    </source>
</evidence>
<dbReference type="InterPro" id="IPR001054">
    <property type="entry name" value="A/G_cyclase"/>
</dbReference>
<dbReference type="GO" id="GO:0019934">
    <property type="term" value="P:cGMP-mediated signaling"/>
    <property type="evidence" value="ECO:0007669"/>
    <property type="project" value="TreeGrafter"/>
</dbReference>
<feature type="domain" description="Guanylate cyclase" evidence="2">
    <location>
        <begin position="144"/>
        <end position="285"/>
    </location>
</feature>
<dbReference type="GO" id="GO:0008074">
    <property type="term" value="C:guanylate cyclase complex, soluble"/>
    <property type="evidence" value="ECO:0007669"/>
    <property type="project" value="TreeGrafter"/>
</dbReference>
<gene>
    <name evidence="3" type="ORF">RFI_21901</name>
</gene>
<evidence type="ECO:0000313" key="3">
    <source>
        <dbReference type="EMBL" id="ETO15464.1"/>
    </source>
</evidence>
<feature type="transmembrane region" description="Helical" evidence="1">
    <location>
        <begin position="6"/>
        <end position="31"/>
    </location>
</feature>
<organism evidence="3 4">
    <name type="scientific">Reticulomyxa filosa</name>
    <dbReference type="NCBI Taxonomy" id="46433"/>
    <lineage>
        <taxon>Eukaryota</taxon>
        <taxon>Sar</taxon>
        <taxon>Rhizaria</taxon>
        <taxon>Retaria</taxon>
        <taxon>Foraminifera</taxon>
        <taxon>Monothalamids</taxon>
        <taxon>Reticulomyxidae</taxon>
        <taxon>Reticulomyxa</taxon>
    </lineage>
</organism>
<reference evidence="3 4" key="1">
    <citation type="journal article" date="2013" name="Curr. Biol.">
        <title>The Genome of the Foraminiferan Reticulomyxa filosa.</title>
        <authorList>
            <person name="Glockner G."/>
            <person name="Hulsmann N."/>
            <person name="Schleicher M."/>
            <person name="Noegel A.A."/>
            <person name="Eichinger L."/>
            <person name="Gallinger C."/>
            <person name="Pawlowski J."/>
            <person name="Sierra R."/>
            <person name="Euteneuer U."/>
            <person name="Pillet L."/>
            <person name="Moustafa A."/>
            <person name="Platzer M."/>
            <person name="Groth M."/>
            <person name="Szafranski K."/>
            <person name="Schliwa M."/>
        </authorList>
    </citation>
    <scope>NUCLEOTIDE SEQUENCE [LARGE SCALE GENOMIC DNA]</scope>
</reference>
<dbReference type="OrthoDB" id="1890790at2759"/>
<keyword evidence="4" id="KW-1185">Reference proteome</keyword>
<feature type="transmembrane region" description="Helical" evidence="1">
    <location>
        <begin position="38"/>
        <end position="56"/>
    </location>
</feature>
<keyword evidence="1" id="KW-0812">Transmembrane</keyword>
<feature type="transmembrane region" description="Helical" evidence="1">
    <location>
        <begin position="492"/>
        <end position="512"/>
    </location>
</feature>
<dbReference type="Gene3D" id="3.30.70.1230">
    <property type="entry name" value="Nucleotide cyclase"/>
    <property type="match status" value="1"/>
</dbReference>
<dbReference type="SMART" id="SM00044">
    <property type="entry name" value="CYCc"/>
    <property type="match status" value="1"/>
</dbReference>
<dbReference type="PANTHER" id="PTHR45655">
    <property type="entry name" value="GUANYLATE CYCLASE SOLUBLE SUBUNIT BETA-2"/>
    <property type="match status" value="1"/>
</dbReference>
<dbReference type="Pfam" id="PF00211">
    <property type="entry name" value="Guanylate_cyc"/>
    <property type="match status" value="1"/>
</dbReference>